<evidence type="ECO:0000256" key="1">
    <source>
        <dbReference type="ARBA" id="ARBA00023239"/>
    </source>
</evidence>
<dbReference type="GO" id="GO:0005829">
    <property type="term" value="C:cytosol"/>
    <property type="evidence" value="ECO:0007669"/>
    <property type="project" value="TreeGrafter"/>
</dbReference>
<protein>
    <submittedName>
        <fullName evidence="2">Dihydrodipicolinate synthase</fullName>
    </submittedName>
</protein>
<sequence length="97" mass="10583">MRRGGDGVISVAANAFPQRFMQCVHLAEKGDFEAAGREYAALDEAVQALFEEGNPVGVKCALSVMGKIGPTMRLPLVEGTAALREKFRRLIAEYDLR</sequence>
<reference evidence="2" key="1">
    <citation type="journal article" date="2013" name="Environ. Microbiol.">
        <title>Microbiota from the distal guts of lean and obese adolescents exhibit partial functional redundancy besides clear differences in community structure.</title>
        <authorList>
            <person name="Ferrer M."/>
            <person name="Ruiz A."/>
            <person name="Lanza F."/>
            <person name="Haange S.B."/>
            <person name="Oberbach A."/>
            <person name="Till H."/>
            <person name="Bargiela R."/>
            <person name="Campoy C."/>
            <person name="Segura M.T."/>
            <person name="Richter M."/>
            <person name="von Bergen M."/>
            <person name="Seifert J."/>
            <person name="Suarez A."/>
        </authorList>
    </citation>
    <scope>NUCLEOTIDE SEQUENCE</scope>
</reference>
<keyword evidence="1" id="KW-0456">Lyase</keyword>
<dbReference type="AlphaFoldDB" id="K1U6V4"/>
<dbReference type="InterPro" id="IPR002220">
    <property type="entry name" value="DapA-like"/>
</dbReference>
<dbReference type="SUPFAM" id="SSF51569">
    <property type="entry name" value="Aldolase"/>
    <property type="match status" value="1"/>
</dbReference>
<dbReference type="GO" id="GO:0008840">
    <property type="term" value="F:4-hydroxy-tetrahydrodipicolinate synthase activity"/>
    <property type="evidence" value="ECO:0007669"/>
    <property type="project" value="TreeGrafter"/>
</dbReference>
<dbReference type="EMBL" id="AJWZ01000793">
    <property type="protein sequence ID" value="EKC75744.1"/>
    <property type="molecule type" value="Genomic_DNA"/>
</dbReference>
<comment type="caution">
    <text evidence="2">The sequence shown here is derived from an EMBL/GenBank/DDBJ whole genome shotgun (WGS) entry which is preliminary data.</text>
</comment>
<evidence type="ECO:0000313" key="2">
    <source>
        <dbReference type="EMBL" id="EKC75744.1"/>
    </source>
</evidence>
<dbReference type="InterPro" id="IPR013785">
    <property type="entry name" value="Aldolase_TIM"/>
</dbReference>
<name>K1U6V4_9ZZZZ</name>
<dbReference type="PANTHER" id="PTHR12128:SF66">
    <property type="entry name" value="4-HYDROXY-2-OXOGLUTARATE ALDOLASE, MITOCHONDRIAL"/>
    <property type="match status" value="1"/>
</dbReference>
<gene>
    <name evidence="2" type="ORF">OBE_01209</name>
</gene>
<accession>K1U6V4</accession>
<proteinExistence type="predicted"/>
<dbReference type="Gene3D" id="3.20.20.70">
    <property type="entry name" value="Aldolase class I"/>
    <property type="match status" value="1"/>
</dbReference>
<dbReference type="Pfam" id="PF00701">
    <property type="entry name" value="DHDPS"/>
    <property type="match status" value="1"/>
</dbReference>
<dbReference type="PANTHER" id="PTHR12128">
    <property type="entry name" value="DIHYDRODIPICOLINATE SYNTHASE"/>
    <property type="match status" value="1"/>
</dbReference>
<organism evidence="2">
    <name type="scientific">human gut metagenome</name>
    <dbReference type="NCBI Taxonomy" id="408170"/>
    <lineage>
        <taxon>unclassified sequences</taxon>
        <taxon>metagenomes</taxon>
        <taxon>organismal metagenomes</taxon>
    </lineage>
</organism>